<organism evidence="4 5">
    <name type="scientific">Paenactinomyces guangxiensis</name>
    <dbReference type="NCBI Taxonomy" id="1490290"/>
    <lineage>
        <taxon>Bacteria</taxon>
        <taxon>Bacillati</taxon>
        <taxon>Bacillota</taxon>
        <taxon>Bacilli</taxon>
        <taxon>Bacillales</taxon>
        <taxon>Thermoactinomycetaceae</taxon>
        <taxon>Paenactinomyces</taxon>
    </lineage>
</organism>
<name>A0A7W1WSX4_9BACL</name>
<dbReference type="InterPro" id="IPR059180">
    <property type="entry name" value="3D_YorM"/>
</dbReference>
<feature type="transmembrane region" description="Helical" evidence="2">
    <location>
        <begin position="6"/>
        <end position="24"/>
    </location>
</feature>
<feature type="domain" description="LysM" evidence="3">
    <location>
        <begin position="39"/>
        <end position="83"/>
    </location>
</feature>
<evidence type="ECO:0000256" key="2">
    <source>
        <dbReference type="SAM" id="Phobius"/>
    </source>
</evidence>
<dbReference type="SMART" id="SM00257">
    <property type="entry name" value="LysM"/>
    <property type="match status" value="1"/>
</dbReference>
<comment type="caution">
    <text evidence="4">The sequence shown here is derived from an EMBL/GenBank/DDBJ whole genome shotgun (WGS) entry which is preliminary data.</text>
</comment>
<dbReference type="PROSITE" id="PS51782">
    <property type="entry name" value="LYSM"/>
    <property type="match status" value="1"/>
</dbReference>
<keyword evidence="5" id="KW-1185">Reference proteome</keyword>
<evidence type="ECO:0000313" key="5">
    <source>
        <dbReference type="Proteomes" id="UP000535491"/>
    </source>
</evidence>
<keyword evidence="1" id="KW-0732">Signal</keyword>
<protein>
    <submittedName>
        <fullName evidence="4">LysM peptidoglycan-binding domain-containing protein</fullName>
    </submittedName>
</protein>
<dbReference type="PANTHER" id="PTHR39160">
    <property type="entry name" value="CELL WALL-BINDING PROTEIN YOCH"/>
    <property type="match status" value="1"/>
</dbReference>
<dbReference type="GO" id="GO:0004553">
    <property type="term" value="F:hydrolase activity, hydrolyzing O-glycosyl compounds"/>
    <property type="evidence" value="ECO:0007669"/>
    <property type="project" value="InterPro"/>
</dbReference>
<dbReference type="CDD" id="cd00118">
    <property type="entry name" value="LysM"/>
    <property type="match status" value="1"/>
</dbReference>
<dbReference type="PANTHER" id="PTHR39160:SF4">
    <property type="entry name" value="RESUSCITATION-PROMOTING FACTOR RPFB"/>
    <property type="match status" value="1"/>
</dbReference>
<evidence type="ECO:0000313" key="4">
    <source>
        <dbReference type="EMBL" id="MBA4495473.1"/>
    </source>
</evidence>
<dbReference type="SUPFAM" id="SSF54106">
    <property type="entry name" value="LysM domain"/>
    <property type="match status" value="1"/>
</dbReference>
<dbReference type="InterPro" id="IPR036908">
    <property type="entry name" value="RlpA-like_sf"/>
</dbReference>
<reference evidence="4 5" key="1">
    <citation type="submission" date="2020-07" db="EMBL/GenBank/DDBJ databases">
        <authorList>
            <person name="Feng H."/>
        </authorList>
    </citation>
    <scope>NUCLEOTIDE SEQUENCE [LARGE SCALE GENOMIC DNA]</scope>
    <source>
        <strain evidence="5">s-10</strain>
    </source>
</reference>
<dbReference type="GO" id="GO:0019867">
    <property type="term" value="C:outer membrane"/>
    <property type="evidence" value="ECO:0007669"/>
    <property type="project" value="InterPro"/>
</dbReference>
<keyword evidence="2" id="KW-0812">Transmembrane</keyword>
<evidence type="ECO:0000259" key="3">
    <source>
        <dbReference type="PROSITE" id="PS51782"/>
    </source>
</evidence>
<dbReference type="EMBL" id="JACEIQ010000015">
    <property type="protein sequence ID" value="MBA4495473.1"/>
    <property type="molecule type" value="Genomic_DNA"/>
</dbReference>
<dbReference type="Proteomes" id="UP000535491">
    <property type="component" value="Unassembled WGS sequence"/>
</dbReference>
<evidence type="ECO:0000256" key="1">
    <source>
        <dbReference type="ARBA" id="ARBA00022729"/>
    </source>
</evidence>
<keyword evidence="2" id="KW-0472">Membrane</keyword>
<sequence length="217" mass="23753">MPTHRWFLMAAAGLIMFGTVSIYGQPFHSTVRAEENGYLSVTVKKGDTVYGIARKYDTTVKAIVRVNQLRNPSFIHVGQLLRVPIEVYSRQKQYHRTSVPVPAASAVRAMSRGQMLGGFTLTAYTAGPESTGKRPGDPGYGITSSGEKVSEGLTIAVDPEVIPIGSRVYIEGIGYRVAQDTGSAIKGKRIDLYINDVQEARQFGVKKNVKVELLDNF</sequence>
<dbReference type="InterPro" id="IPR051933">
    <property type="entry name" value="Resuscitation_pf_RpfB"/>
</dbReference>
<dbReference type="Gene3D" id="3.10.350.10">
    <property type="entry name" value="LysM domain"/>
    <property type="match status" value="1"/>
</dbReference>
<proteinExistence type="predicted"/>
<dbReference type="Gene3D" id="2.40.40.10">
    <property type="entry name" value="RlpA-like domain"/>
    <property type="match status" value="1"/>
</dbReference>
<dbReference type="CDD" id="cd14667">
    <property type="entry name" value="3D_containing_proteins"/>
    <property type="match status" value="1"/>
</dbReference>
<dbReference type="InterPro" id="IPR018392">
    <property type="entry name" value="LysM"/>
</dbReference>
<dbReference type="InterPro" id="IPR010611">
    <property type="entry name" value="3D_dom"/>
</dbReference>
<dbReference type="InterPro" id="IPR036779">
    <property type="entry name" value="LysM_dom_sf"/>
</dbReference>
<gene>
    <name evidence="4" type="ORF">H1191_14295</name>
</gene>
<accession>A0A7W1WSX4</accession>
<dbReference type="AlphaFoldDB" id="A0A7W1WSX4"/>
<dbReference type="Pfam" id="PF06725">
    <property type="entry name" value="3D"/>
    <property type="match status" value="1"/>
</dbReference>
<dbReference type="RefSeq" id="WP_181752951.1">
    <property type="nucleotide sequence ID" value="NZ_JACEIQ010000015.1"/>
</dbReference>
<dbReference type="SUPFAM" id="SSF50685">
    <property type="entry name" value="Barwin-like endoglucanases"/>
    <property type="match status" value="1"/>
</dbReference>
<keyword evidence="2" id="KW-1133">Transmembrane helix</keyword>
<dbReference type="GO" id="GO:0009254">
    <property type="term" value="P:peptidoglycan turnover"/>
    <property type="evidence" value="ECO:0007669"/>
    <property type="project" value="InterPro"/>
</dbReference>
<dbReference type="Pfam" id="PF01476">
    <property type="entry name" value="LysM"/>
    <property type="match status" value="1"/>
</dbReference>